<dbReference type="PANTHER" id="PTHR34653">
    <property type="match status" value="1"/>
</dbReference>
<evidence type="ECO:0000313" key="7">
    <source>
        <dbReference type="Proteomes" id="UP000612456"/>
    </source>
</evidence>
<gene>
    <name evidence="4 6" type="primary">fliE</name>
    <name evidence="6" type="ORF">GCM10010911_27730</name>
</gene>
<dbReference type="AlphaFoldDB" id="A0A917DTV3"/>
<name>A0A917DTV3_9BACL</name>
<dbReference type="NCBIfam" id="TIGR00205">
    <property type="entry name" value="fliE"/>
    <property type="match status" value="1"/>
</dbReference>
<dbReference type="PANTHER" id="PTHR34653:SF1">
    <property type="entry name" value="FLAGELLAR HOOK-BASAL BODY COMPLEX PROTEIN FLIE"/>
    <property type="match status" value="1"/>
</dbReference>
<evidence type="ECO:0000256" key="5">
    <source>
        <dbReference type="NCBIfam" id="TIGR00205"/>
    </source>
</evidence>
<evidence type="ECO:0000256" key="2">
    <source>
        <dbReference type="ARBA" id="ARBA00009272"/>
    </source>
</evidence>
<comment type="similarity">
    <text evidence="2 4">Belongs to the FliE family.</text>
</comment>
<sequence length="102" mass="11154">MINQTTLSQVLPTRSANANAVSEKSTPAEMTQNFGDFLQKALDSVSAQESNVSALTDQFMVGKVDVSQVMIAASQAEISLQLTTQIRNKVIDAYQEIMRMQV</sequence>
<dbReference type="RefSeq" id="WP_188992541.1">
    <property type="nucleotide sequence ID" value="NZ_BMHP01000002.1"/>
</dbReference>
<dbReference type="Pfam" id="PF02049">
    <property type="entry name" value="FliE"/>
    <property type="match status" value="1"/>
</dbReference>
<protein>
    <recommendedName>
        <fullName evidence="4 5">Flagellar hook-basal body complex protein FliE</fullName>
    </recommendedName>
</protein>
<evidence type="ECO:0000256" key="1">
    <source>
        <dbReference type="ARBA" id="ARBA00004117"/>
    </source>
</evidence>
<organism evidence="6 7">
    <name type="scientific">Paenibacillus nasutitermitis</name>
    <dbReference type="NCBI Taxonomy" id="1652958"/>
    <lineage>
        <taxon>Bacteria</taxon>
        <taxon>Bacillati</taxon>
        <taxon>Bacillota</taxon>
        <taxon>Bacilli</taxon>
        <taxon>Bacillales</taxon>
        <taxon>Paenibacillaceae</taxon>
        <taxon>Paenibacillus</taxon>
    </lineage>
</organism>
<dbReference type="PRINTS" id="PR01006">
    <property type="entry name" value="FLGHOOKFLIE"/>
</dbReference>
<dbReference type="GO" id="GO:0009425">
    <property type="term" value="C:bacterial-type flagellum basal body"/>
    <property type="evidence" value="ECO:0007669"/>
    <property type="project" value="UniProtKB-SubCell"/>
</dbReference>
<reference evidence="6" key="2">
    <citation type="submission" date="2020-09" db="EMBL/GenBank/DDBJ databases">
        <authorList>
            <person name="Sun Q."/>
            <person name="Zhou Y."/>
        </authorList>
    </citation>
    <scope>NUCLEOTIDE SEQUENCE</scope>
    <source>
        <strain evidence="6">CGMCC 1.15178</strain>
    </source>
</reference>
<dbReference type="HAMAP" id="MF_00724">
    <property type="entry name" value="FliE"/>
    <property type="match status" value="1"/>
</dbReference>
<dbReference type="EMBL" id="BMHP01000002">
    <property type="protein sequence ID" value="GGD68410.1"/>
    <property type="molecule type" value="Genomic_DNA"/>
</dbReference>
<evidence type="ECO:0000313" key="6">
    <source>
        <dbReference type="EMBL" id="GGD68410.1"/>
    </source>
</evidence>
<keyword evidence="3 4" id="KW-0975">Bacterial flagellum</keyword>
<keyword evidence="6" id="KW-0282">Flagellum</keyword>
<dbReference type="GO" id="GO:0005198">
    <property type="term" value="F:structural molecule activity"/>
    <property type="evidence" value="ECO:0007669"/>
    <property type="project" value="UniProtKB-UniRule"/>
</dbReference>
<dbReference type="GO" id="GO:0003774">
    <property type="term" value="F:cytoskeletal motor activity"/>
    <property type="evidence" value="ECO:0007669"/>
    <property type="project" value="InterPro"/>
</dbReference>
<proteinExistence type="inferred from homology"/>
<keyword evidence="6" id="KW-0969">Cilium</keyword>
<accession>A0A917DTV3</accession>
<dbReference type="Proteomes" id="UP000612456">
    <property type="component" value="Unassembled WGS sequence"/>
</dbReference>
<comment type="subcellular location">
    <subcellularLocation>
        <location evidence="1 4">Bacterial flagellum basal body</location>
    </subcellularLocation>
</comment>
<keyword evidence="7" id="KW-1185">Reference proteome</keyword>
<evidence type="ECO:0000256" key="4">
    <source>
        <dbReference type="HAMAP-Rule" id="MF_00724"/>
    </source>
</evidence>
<reference evidence="6" key="1">
    <citation type="journal article" date="2014" name="Int. J. Syst. Evol. Microbiol.">
        <title>Complete genome sequence of Corynebacterium casei LMG S-19264T (=DSM 44701T), isolated from a smear-ripened cheese.</title>
        <authorList>
            <consortium name="US DOE Joint Genome Institute (JGI-PGF)"/>
            <person name="Walter F."/>
            <person name="Albersmeier A."/>
            <person name="Kalinowski J."/>
            <person name="Ruckert C."/>
        </authorList>
    </citation>
    <scope>NUCLEOTIDE SEQUENCE</scope>
    <source>
        <strain evidence="6">CGMCC 1.15178</strain>
    </source>
</reference>
<keyword evidence="6" id="KW-0966">Cell projection</keyword>
<evidence type="ECO:0000256" key="3">
    <source>
        <dbReference type="ARBA" id="ARBA00023143"/>
    </source>
</evidence>
<dbReference type="InterPro" id="IPR001624">
    <property type="entry name" value="FliE"/>
</dbReference>
<dbReference type="GO" id="GO:0071973">
    <property type="term" value="P:bacterial-type flagellum-dependent cell motility"/>
    <property type="evidence" value="ECO:0007669"/>
    <property type="project" value="InterPro"/>
</dbReference>
<comment type="caution">
    <text evidence="6">The sequence shown here is derived from an EMBL/GenBank/DDBJ whole genome shotgun (WGS) entry which is preliminary data.</text>
</comment>